<feature type="region of interest" description="Disordered" evidence="4">
    <location>
        <begin position="1"/>
        <end position="24"/>
    </location>
</feature>
<dbReference type="PRINTS" id="PR02075">
    <property type="entry name" value="FIBSHEATHIP1"/>
</dbReference>
<evidence type="ECO:0000256" key="4">
    <source>
        <dbReference type="SAM" id="MobiDB-lite"/>
    </source>
</evidence>
<protein>
    <recommendedName>
        <fullName evidence="2">Fibrous sheath-interacting protein 1</fullName>
    </recommendedName>
</protein>
<name>A0AAE1ADC7_9GAST</name>
<dbReference type="EMBL" id="JAWDGP010002226">
    <property type="protein sequence ID" value="KAK3784587.1"/>
    <property type="molecule type" value="Genomic_DNA"/>
</dbReference>
<feature type="compositionally biased region" description="Low complexity" evidence="4">
    <location>
        <begin position="282"/>
        <end position="296"/>
    </location>
</feature>
<keyword evidence="3" id="KW-0175">Coiled coil</keyword>
<feature type="compositionally biased region" description="Polar residues" evidence="4">
    <location>
        <begin position="604"/>
        <end position="616"/>
    </location>
</feature>
<feature type="region of interest" description="Disordered" evidence="4">
    <location>
        <begin position="132"/>
        <end position="162"/>
    </location>
</feature>
<comment type="similarity">
    <text evidence="1">Belongs to the FSIP1 family.</text>
</comment>
<evidence type="ECO:0000256" key="3">
    <source>
        <dbReference type="ARBA" id="ARBA00023054"/>
    </source>
</evidence>
<feature type="compositionally biased region" description="Polar residues" evidence="4">
    <location>
        <begin position="845"/>
        <end position="859"/>
    </location>
</feature>
<evidence type="ECO:0000313" key="6">
    <source>
        <dbReference type="Proteomes" id="UP001283361"/>
    </source>
</evidence>
<feature type="compositionally biased region" description="Polar residues" evidence="4">
    <location>
        <begin position="73"/>
        <end position="82"/>
    </location>
</feature>
<evidence type="ECO:0000256" key="2">
    <source>
        <dbReference type="ARBA" id="ARBA00019480"/>
    </source>
</evidence>
<feature type="compositionally biased region" description="Acidic residues" evidence="4">
    <location>
        <begin position="88"/>
        <end position="103"/>
    </location>
</feature>
<dbReference type="Pfam" id="PF15554">
    <property type="entry name" value="FSIP1"/>
    <property type="match status" value="1"/>
</dbReference>
<dbReference type="AlphaFoldDB" id="A0AAE1ADC7"/>
<organism evidence="5 6">
    <name type="scientific">Elysia crispata</name>
    <name type="common">lettuce slug</name>
    <dbReference type="NCBI Taxonomy" id="231223"/>
    <lineage>
        <taxon>Eukaryota</taxon>
        <taxon>Metazoa</taxon>
        <taxon>Spiralia</taxon>
        <taxon>Lophotrochozoa</taxon>
        <taxon>Mollusca</taxon>
        <taxon>Gastropoda</taxon>
        <taxon>Heterobranchia</taxon>
        <taxon>Euthyneura</taxon>
        <taxon>Panpulmonata</taxon>
        <taxon>Sacoglossa</taxon>
        <taxon>Placobranchoidea</taxon>
        <taxon>Plakobranchidae</taxon>
        <taxon>Elysia</taxon>
    </lineage>
</organism>
<evidence type="ECO:0000256" key="1">
    <source>
        <dbReference type="ARBA" id="ARBA00010495"/>
    </source>
</evidence>
<evidence type="ECO:0000313" key="5">
    <source>
        <dbReference type="EMBL" id="KAK3784587.1"/>
    </source>
</evidence>
<feature type="region of interest" description="Disordered" evidence="4">
    <location>
        <begin position="829"/>
        <end position="883"/>
    </location>
</feature>
<accession>A0AAE1ADC7</accession>
<feature type="compositionally biased region" description="Basic and acidic residues" evidence="4">
    <location>
        <begin position="132"/>
        <end position="150"/>
    </location>
</feature>
<keyword evidence="6" id="KW-1185">Reference proteome</keyword>
<feature type="region of interest" description="Disordered" evidence="4">
    <location>
        <begin position="221"/>
        <end position="312"/>
    </location>
</feature>
<feature type="region of interest" description="Disordered" evidence="4">
    <location>
        <begin position="71"/>
        <end position="104"/>
    </location>
</feature>
<gene>
    <name evidence="5" type="ORF">RRG08_003395</name>
</gene>
<feature type="region of interest" description="Disordered" evidence="4">
    <location>
        <begin position="513"/>
        <end position="535"/>
    </location>
</feature>
<feature type="region of interest" description="Disordered" evidence="4">
    <location>
        <begin position="682"/>
        <end position="773"/>
    </location>
</feature>
<dbReference type="Proteomes" id="UP001283361">
    <property type="component" value="Unassembled WGS sequence"/>
</dbReference>
<comment type="caution">
    <text evidence="5">The sequence shown here is derived from an EMBL/GenBank/DDBJ whole genome shotgun (WGS) entry which is preliminary data.</text>
</comment>
<proteinExistence type="inferred from homology"/>
<feature type="compositionally biased region" description="Low complexity" evidence="4">
    <location>
        <begin position="751"/>
        <end position="772"/>
    </location>
</feature>
<feature type="compositionally biased region" description="Low complexity" evidence="4">
    <location>
        <begin position="522"/>
        <end position="532"/>
    </location>
</feature>
<dbReference type="PANTHER" id="PTHR22012:SF2">
    <property type="entry name" value="FIBROUS SHEATH-INTERACTING PROTEIN 1"/>
    <property type="match status" value="1"/>
</dbReference>
<sequence length="883" mass="98180">MEDQSLMTGNGDHGEIGTFANGECSYDDEDEDLINVLEELEINDINSKSFRGLDAVRFDDDDDEEEDLLELYGSSNDGTSQALVPLESDQEDNEADIGSEEERDILKGIREDIEIKVREEMEEELKDYQQRMKSIQDGRLPGRTDDEKNNDATMDENDEMNPQLREAIIKMNKLDKILRKKVKREREVKKERILLERRMRQEISEMDQGASKYREIKMNTEKFLALAPPPSHNEGVSLESEDEEEMPPLFQTQFDDSELDRRKTGRRNTKDDKNADQEDNSQPRSGSSISSQGARSRASKSGINMGSRTKAKKDFIKRNKELAGEADQPVAMTDDEKRRLQSLLEGVDELPEIEEGADITSLIELNPFQLSVQPGEGFCPDISESRTLSSIDQRLKGLMPEEDFRSIINGVSGSARGRDSAGTSPSQPLFTRVGLHSTGNDAAALERFGERVLYETKEERELKARLLAIESQLEQFKTPQEMEDESARDCHLTDEQLDELLDQCARNMTHTIEADTPEFTPRSQLSSRQSLLANPPKLTDEQLQQLLSDAQFPLSSRLLALRDDDQKLEEEDGSTEMIRAETWIAIRDAQLDDNAGIEDGGSMQEGSNNKLKSSNVPKPVYGESKYEDSGQSKNLSTNNAYCSNSVDASSREDIPESQEIDDFAFSPDITNPLCVSSDNAQLISSHSPLPGPSRTLGVEQERERDMRGASGGARTKNGGSVELPRLPHPPQFSSSSIRGSAEPDNSMRLGASSLASSSRSSFESSPPFLSNSRIGSVDGAQNAVKLPEILSKSFLIHTPQGMNNEESSQPKHTLPSRAPLQMVRNNLSDMSVTSMSASDREDNATPISGQSAVNINANSLADYRGPQNLQIRQPTPPSTKKQK</sequence>
<reference evidence="5" key="1">
    <citation type="journal article" date="2023" name="G3 (Bethesda)">
        <title>A reference genome for the long-term kleptoplast-retaining sea slug Elysia crispata morphotype clarki.</title>
        <authorList>
            <person name="Eastman K.E."/>
            <person name="Pendleton A.L."/>
            <person name="Shaikh M.A."/>
            <person name="Suttiyut T."/>
            <person name="Ogas R."/>
            <person name="Tomko P."/>
            <person name="Gavelis G."/>
            <person name="Widhalm J.R."/>
            <person name="Wisecaver J.H."/>
        </authorList>
    </citation>
    <scope>NUCLEOTIDE SEQUENCE</scope>
    <source>
        <strain evidence="5">ECLA1</strain>
    </source>
</reference>
<feature type="region of interest" description="Disordered" evidence="4">
    <location>
        <begin position="594"/>
        <end position="638"/>
    </location>
</feature>
<dbReference type="InterPro" id="IPR026246">
    <property type="entry name" value="Fsip1"/>
</dbReference>
<dbReference type="PANTHER" id="PTHR22012">
    <property type="entry name" value="FIBROUS SHEATH INTERACTING PROTEIN 1"/>
    <property type="match status" value="1"/>
</dbReference>